<name>A0A251UKZ0_HELAN</name>
<proteinExistence type="predicted"/>
<evidence type="ECO:0000256" key="1">
    <source>
        <dbReference type="SAM" id="MobiDB-lite"/>
    </source>
</evidence>
<feature type="region of interest" description="Disordered" evidence="1">
    <location>
        <begin position="82"/>
        <end position="105"/>
    </location>
</feature>
<accession>A0A251UKZ0</accession>
<feature type="compositionally biased region" description="Polar residues" evidence="1">
    <location>
        <begin position="93"/>
        <end position="105"/>
    </location>
</feature>
<sequence>MLANFSTPVLFTSRLLKFSKLHNLTISPTIPFFSSSAVNGFSMKAASFCTTTSGCFFISSYFKNKILSGNSKLTLQYDKTCSQNGPYSDTPRQKSSNASSNERGG</sequence>
<keyword evidence="3" id="KW-1185">Reference proteome</keyword>
<dbReference type="Proteomes" id="UP000215914">
    <property type="component" value="Chromosome 5"/>
</dbReference>
<dbReference type="AlphaFoldDB" id="A0A251UKZ0"/>
<gene>
    <name evidence="2" type="ORF">HannXRQ_Chr05g0132141</name>
</gene>
<dbReference type="EMBL" id="CM007894">
    <property type="protein sequence ID" value="OTG24030.1"/>
    <property type="molecule type" value="Genomic_DNA"/>
</dbReference>
<evidence type="ECO:0000313" key="2">
    <source>
        <dbReference type="EMBL" id="OTG24030.1"/>
    </source>
</evidence>
<organism evidence="2 3">
    <name type="scientific">Helianthus annuus</name>
    <name type="common">Common sunflower</name>
    <dbReference type="NCBI Taxonomy" id="4232"/>
    <lineage>
        <taxon>Eukaryota</taxon>
        <taxon>Viridiplantae</taxon>
        <taxon>Streptophyta</taxon>
        <taxon>Embryophyta</taxon>
        <taxon>Tracheophyta</taxon>
        <taxon>Spermatophyta</taxon>
        <taxon>Magnoliopsida</taxon>
        <taxon>eudicotyledons</taxon>
        <taxon>Gunneridae</taxon>
        <taxon>Pentapetalae</taxon>
        <taxon>asterids</taxon>
        <taxon>campanulids</taxon>
        <taxon>Asterales</taxon>
        <taxon>Asteraceae</taxon>
        <taxon>Asteroideae</taxon>
        <taxon>Heliantheae alliance</taxon>
        <taxon>Heliantheae</taxon>
        <taxon>Helianthus</taxon>
    </lineage>
</organism>
<reference evidence="3" key="1">
    <citation type="journal article" date="2017" name="Nature">
        <title>The sunflower genome provides insights into oil metabolism, flowering and Asterid evolution.</title>
        <authorList>
            <person name="Badouin H."/>
            <person name="Gouzy J."/>
            <person name="Grassa C.J."/>
            <person name="Murat F."/>
            <person name="Staton S.E."/>
            <person name="Cottret L."/>
            <person name="Lelandais-Briere C."/>
            <person name="Owens G.L."/>
            <person name="Carrere S."/>
            <person name="Mayjonade B."/>
            <person name="Legrand L."/>
            <person name="Gill N."/>
            <person name="Kane N.C."/>
            <person name="Bowers J.E."/>
            <person name="Hubner S."/>
            <person name="Bellec A."/>
            <person name="Berard A."/>
            <person name="Berges H."/>
            <person name="Blanchet N."/>
            <person name="Boniface M.C."/>
            <person name="Brunel D."/>
            <person name="Catrice O."/>
            <person name="Chaidir N."/>
            <person name="Claudel C."/>
            <person name="Donnadieu C."/>
            <person name="Faraut T."/>
            <person name="Fievet G."/>
            <person name="Helmstetter N."/>
            <person name="King M."/>
            <person name="Knapp S.J."/>
            <person name="Lai Z."/>
            <person name="Le Paslier M.C."/>
            <person name="Lippi Y."/>
            <person name="Lorenzon L."/>
            <person name="Mandel J.R."/>
            <person name="Marage G."/>
            <person name="Marchand G."/>
            <person name="Marquand E."/>
            <person name="Bret-Mestries E."/>
            <person name="Morien E."/>
            <person name="Nambeesan S."/>
            <person name="Nguyen T."/>
            <person name="Pegot-Espagnet P."/>
            <person name="Pouilly N."/>
            <person name="Raftis F."/>
            <person name="Sallet E."/>
            <person name="Schiex T."/>
            <person name="Thomas J."/>
            <person name="Vandecasteele C."/>
            <person name="Vares D."/>
            <person name="Vear F."/>
            <person name="Vautrin S."/>
            <person name="Crespi M."/>
            <person name="Mangin B."/>
            <person name="Burke J.M."/>
            <person name="Salse J."/>
            <person name="Munos S."/>
            <person name="Vincourt P."/>
            <person name="Rieseberg L.H."/>
            <person name="Langlade N.B."/>
        </authorList>
    </citation>
    <scope>NUCLEOTIDE SEQUENCE [LARGE SCALE GENOMIC DNA]</scope>
    <source>
        <strain evidence="3">cv. SF193</strain>
    </source>
</reference>
<dbReference type="InParanoid" id="A0A251UKZ0"/>
<evidence type="ECO:0000313" key="3">
    <source>
        <dbReference type="Proteomes" id="UP000215914"/>
    </source>
</evidence>
<protein>
    <submittedName>
        <fullName evidence="2">Uncharacterized protein</fullName>
    </submittedName>
</protein>